<proteinExistence type="predicted"/>
<dbReference type="Proteomes" id="UP000009097">
    <property type="component" value="Unassembled WGS sequence"/>
</dbReference>
<dbReference type="VEuPathDB" id="FungiDB:FOXG_19551"/>
<dbReference type="KEGG" id="fox:FOXG_19551"/>
<dbReference type="GeneID" id="28960257"/>
<dbReference type="RefSeq" id="XP_018243814.1">
    <property type="nucleotide sequence ID" value="XM_018399788.1"/>
</dbReference>
<evidence type="ECO:0000313" key="1">
    <source>
        <dbReference type="EMBL" id="KNB05769.1"/>
    </source>
</evidence>
<gene>
    <name evidence="1" type="ORF">FOXG_19551</name>
</gene>
<evidence type="ECO:0000313" key="2">
    <source>
        <dbReference type="Proteomes" id="UP000009097"/>
    </source>
</evidence>
<accession>A0A0J9V2M4</accession>
<reference evidence="1" key="2">
    <citation type="journal article" date="2010" name="Nature">
        <title>Comparative genomics reveals mobile pathogenicity chromosomes in Fusarium.</title>
        <authorList>
            <person name="Ma L.J."/>
            <person name="van der Does H.C."/>
            <person name="Borkovich K.A."/>
            <person name="Coleman J.J."/>
            <person name="Daboussi M.J."/>
            <person name="Di Pietro A."/>
            <person name="Dufresne M."/>
            <person name="Freitag M."/>
            <person name="Grabherr M."/>
            <person name="Henrissat B."/>
            <person name="Houterman P.M."/>
            <person name="Kang S."/>
            <person name="Shim W.B."/>
            <person name="Woloshuk C."/>
            <person name="Xie X."/>
            <person name="Xu J.R."/>
            <person name="Antoniw J."/>
            <person name="Baker S.E."/>
            <person name="Bluhm B.H."/>
            <person name="Breakspear A."/>
            <person name="Brown D.W."/>
            <person name="Butchko R.A."/>
            <person name="Chapman S."/>
            <person name="Coulson R."/>
            <person name="Coutinho P.M."/>
            <person name="Danchin E.G."/>
            <person name="Diener A."/>
            <person name="Gale L.R."/>
            <person name="Gardiner D.M."/>
            <person name="Goff S."/>
            <person name="Hammond-Kosack K.E."/>
            <person name="Hilburn K."/>
            <person name="Hua-Van A."/>
            <person name="Jonkers W."/>
            <person name="Kazan K."/>
            <person name="Kodira C.D."/>
            <person name="Koehrsen M."/>
            <person name="Kumar L."/>
            <person name="Lee Y.H."/>
            <person name="Li L."/>
            <person name="Manners J.M."/>
            <person name="Miranda-Saavedra D."/>
            <person name="Mukherjee M."/>
            <person name="Park G."/>
            <person name="Park J."/>
            <person name="Park S.Y."/>
            <person name="Proctor R.H."/>
            <person name="Regev A."/>
            <person name="Ruiz-Roldan M.C."/>
            <person name="Sain D."/>
            <person name="Sakthikumar S."/>
            <person name="Sykes S."/>
            <person name="Schwartz D.C."/>
            <person name="Turgeon B.G."/>
            <person name="Wapinski I."/>
            <person name="Yoder O."/>
            <person name="Young S."/>
            <person name="Zeng Q."/>
            <person name="Zhou S."/>
            <person name="Galagan J."/>
            <person name="Cuomo C.A."/>
            <person name="Kistler H.C."/>
            <person name="Rep M."/>
        </authorList>
    </citation>
    <scope>NUCLEOTIDE SEQUENCE [LARGE SCALE GENOMIC DNA]</scope>
    <source>
        <strain evidence="1">4287</strain>
    </source>
</reference>
<name>A0A0J9V2M4_FUSO4</name>
<dbReference type="EMBL" id="DS231703">
    <property type="protein sequence ID" value="KNB05769.1"/>
    <property type="molecule type" value="Genomic_DNA"/>
</dbReference>
<dbReference type="AlphaFoldDB" id="A0A0J9V2M4"/>
<organism evidence="1 2">
    <name type="scientific">Fusarium oxysporum f. sp. lycopersici (strain 4287 / CBS 123668 / FGSC 9935 / NRRL 34936)</name>
    <name type="common">Fusarium vascular wilt of tomato</name>
    <dbReference type="NCBI Taxonomy" id="426428"/>
    <lineage>
        <taxon>Eukaryota</taxon>
        <taxon>Fungi</taxon>
        <taxon>Dikarya</taxon>
        <taxon>Ascomycota</taxon>
        <taxon>Pezizomycotina</taxon>
        <taxon>Sordariomycetes</taxon>
        <taxon>Hypocreomycetidae</taxon>
        <taxon>Hypocreales</taxon>
        <taxon>Nectriaceae</taxon>
        <taxon>Fusarium</taxon>
        <taxon>Fusarium oxysporum species complex</taxon>
    </lineage>
</organism>
<protein>
    <submittedName>
        <fullName evidence="1">Uncharacterized protein</fullName>
    </submittedName>
</protein>
<sequence length="114" mass="12765">MFCYCVGGGGVLLPTEPGLHRTSAQNACLVRSSTPVSTIPCLWRLFVLLIPVSKLSARQGVAPTAYVGLCAYVLHRYKRFLSQHRCFFKRLISLERAPKHVVAYQYPVPRCVDL</sequence>
<reference evidence="1" key="1">
    <citation type="submission" date="2007-04" db="EMBL/GenBank/DDBJ databases">
        <authorList>
            <consortium name="The Broad Institute Genome Sequencing Platform"/>
            <person name="Birren B."/>
            <person name="Lander E."/>
            <person name="Galagan J."/>
            <person name="Nusbaum C."/>
            <person name="Devon K."/>
            <person name="Ma L.-J."/>
            <person name="Jaffe D."/>
            <person name="Butler J."/>
            <person name="Alvarez P."/>
            <person name="Gnerre S."/>
            <person name="Grabherr M."/>
            <person name="Kleber M."/>
            <person name="Mauceli E."/>
            <person name="Brockman W."/>
            <person name="MacCallum I.A."/>
            <person name="Young S."/>
            <person name="LaButti K."/>
            <person name="DeCaprio D."/>
            <person name="Crawford M."/>
            <person name="Koehrsen M."/>
            <person name="Engels R."/>
            <person name="Montgomery P."/>
            <person name="Pearson M."/>
            <person name="Howarth C."/>
            <person name="Larson L."/>
            <person name="White J."/>
            <person name="O'Leary S."/>
            <person name="Kodira C."/>
            <person name="Zeng Q."/>
            <person name="Yandava C."/>
            <person name="Alvarado L."/>
            <person name="Kistler C."/>
            <person name="Shim W.-B."/>
            <person name="Kang S."/>
            <person name="Woloshuk C."/>
        </authorList>
    </citation>
    <scope>NUCLEOTIDE SEQUENCE</scope>
    <source>
        <strain evidence="1">4287</strain>
    </source>
</reference>